<dbReference type="GO" id="GO:0016491">
    <property type="term" value="F:oxidoreductase activity"/>
    <property type="evidence" value="ECO:0007669"/>
    <property type="project" value="UniProtKB-KW"/>
</dbReference>
<evidence type="ECO:0000313" key="3">
    <source>
        <dbReference type="EMBL" id="PEW06170.1"/>
    </source>
</evidence>
<dbReference type="OrthoDB" id="9803333at2"/>
<gene>
    <name evidence="3" type="ORF">CN425_02445</name>
</gene>
<keyword evidence="2" id="KW-0560">Oxidoreductase</keyword>
<dbReference type="FunFam" id="3.40.50.720:FF:000084">
    <property type="entry name" value="Short-chain dehydrogenase reductase"/>
    <property type="match status" value="1"/>
</dbReference>
<dbReference type="InterPro" id="IPR051122">
    <property type="entry name" value="SDR_DHRS6-like"/>
</dbReference>
<organism evidence="3 4">
    <name type="scientific">Bacillus cereus</name>
    <dbReference type="NCBI Taxonomy" id="1396"/>
    <lineage>
        <taxon>Bacteria</taxon>
        <taxon>Bacillati</taxon>
        <taxon>Bacillota</taxon>
        <taxon>Bacilli</taxon>
        <taxon>Bacillales</taxon>
        <taxon>Bacillaceae</taxon>
        <taxon>Bacillus</taxon>
        <taxon>Bacillus cereus group</taxon>
    </lineage>
</organism>
<evidence type="ECO:0000313" key="4">
    <source>
        <dbReference type="Proteomes" id="UP000220635"/>
    </source>
</evidence>
<dbReference type="SUPFAM" id="SSF51735">
    <property type="entry name" value="NAD(P)-binding Rossmann-fold domains"/>
    <property type="match status" value="1"/>
</dbReference>
<dbReference type="Proteomes" id="UP000220635">
    <property type="component" value="Unassembled WGS sequence"/>
</dbReference>
<sequence>MRLLGKVAIVTGAGRGIGAAIAKRFAEEGAKVVVSDIIDQGAEVVEEIQNAGGDAEFFRIDVSDSNQVQKLINYTVEHFGALHIICNNAGINVPGKIENITEEVWDRTMDVNVKSMYLTTKFGIPELRKNGGGSIINLGSVNSLVAEPMLSAYVASKGAILMLTKAIALDYAKENIRANCICPGWVNTTINDAHANLMGGIENVLNNIDDFQPIGRVIHTKEIANVALFLASDESSAMTGSAVVADGAMTAK</sequence>
<dbReference type="PANTHER" id="PTHR43477:SF1">
    <property type="entry name" value="DIHYDROANTICAPSIN 7-DEHYDROGENASE"/>
    <property type="match status" value="1"/>
</dbReference>
<dbReference type="NCBIfam" id="NF005559">
    <property type="entry name" value="PRK07231.1"/>
    <property type="match status" value="1"/>
</dbReference>
<dbReference type="PRINTS" id="PR00081">
    <property type="entry name" value="GDHRDH"/>
</dbReference>
<evidence type="ECO:0000256" key="1">
    <source>
        <dbReference type="ARBA" id="ARBA00006484"/>
    </source>
</evidence>
<comment type="similarity">
    <text evidence="1">Belongs to the short-chain dehydrogenases/reductases (SDR) family.</text>
</comment>
<dbReference type="PRINTS" id="PR00080">
    <property type="entry name" value="SDRFAMILY"/>
</dbReference>
<dbReference type="Gene3D" id="3.40.50.720">
    <property type="entry name" value="NAD(P)-binding Rossmann-like Domain"/>
    <property type="match status" value="1"/>
</dbReference>
<dbReference type="CDD" id="cd05233">
    <property type="entry name" value="SDR_c"/>
    <property type="match status" value="1"/>
</dbReference>
<dbReference type="InterPro" id="IPR002347">
    <property type="entry name" value="SDR_fam"/>
</dbReference>
<dbReference type="Pfam" id="PF13561">
    <property type="entry name" value="adh_short_C2"/>
    <property type="match status" value="1"/>
</dbReference>
<dbReference type="InterPro" id="IPR020904">
    <property type="entry name" value="Sc_DH/Rdtase_CS"/>
</dbReference>
<dbReference type="GO" id="GO:0008206">
    <property type="term" value="P:bile acid metabolic process"/>
    <property type="evidence" value="ECO:0007669"/>
    <property type="project" value="UniProtKB-ARBA"/>
</dbReference>
<protein>
    <submittedName>
        <fullName evidence="3">3-oxoacyl-ACP reductase</fullName>
    </submittedName>
</protein>
<name>A0A2A8R3D7_BACCE</name>
<dbReference type="RefSeq" id="WP_001237781.1">
    <property type="nucleotide sequence ID" value="NZ_NTXK01000141.1"/>
</dbReference>
<proteinExistence type="inferred from homology"/>
<comment type="caution">
    <text evidence="3">The sequence shown here is derived from an EMBL/GenBank/DDBJ whole genome shotgun (WGS) entry which is preliminary data.</text>
</comment>
<dbReference type="AlphaFoldDB" id="A0A2A8R3D7"/>
<accession>A0A2A8R3D7</accession>
<dbReference type="InterPro" id="IPR036291">
    <property type="entry name" value="NAD(P)-bd_dom_sf"/>
</dbReference>
<dbReference type="PROSITE" id="PS00061">
    <property type="entry name" value="ADH_SHORT"/>
    <property type="match status" value="1"/>
</dbReference>
<reference evidence="3 4" key="1">
    <citation type="submission" date="2017-09" db="EMBL/GenBank/DDBJ databases">
        <title>Large-scale bioinformatics analysis of Bacillus genomes uncovers conserved roles of natural products in bacterial physiology.</title>
        <authorList>
            <consortium name="Agbiome Team Llc"/>
            <person name="Bleich R.M."/>
            <person name="Grubbs K.J."/>
            <person name="Santa Maria K.C."/>
            <person name="Allen S.E."/>
            <person name="Farag S."/>
            <person name="Shank E.A."/>
            <person name="Bowers A."/>
        </authorList>
    </citation>
    <scope>NUCLEOTIDE SEQUENCE [LARGE SCALE GENOMIC DNA]</scope>
    <source>
        <strain evidence="3 4">AFS010695</strain>
    </source>
</reference>
<dbReference type="PANTHER" id="PTHR43477">
    <property type="entry name" value="DIHYDROANTICAPSIN 7-DEHYDROGENASE"/>
    <property type="match status" value="1"/>
</dbReference>
<evidence type="ECO:0000256" key="2">
    <source>
        <dbReference type="ARBA" id="ARBA00023002"/>
    </source>
</evidence>
<dbReference type="EMBL" id="NTWE01000009">
    <property type="protein sequence ID" value="PEW06170.1"/>
    <property type="molecule type" value="Genomic_DNA"/>
</dbReference>